<feature type="domain" description="STAS" evidence="4">
    <location>
        <begin position="4"/>
        <end position="113"/>
    </location>
</feature>
<organism evidence="5 6">
    <name type="scientific">Nonomuraea composti</name>
    <dbReference type="NCBI Taxonomy" id="2720023"/>
    <lineage>
        <taxon>Bacteria</taxon>
        <taxon>Bacillati</taxon>
        <taxon>Actinomycetota</taxon>
        <taxon>Actinomycetes</taxon>
        <taxon>Streptosporangiales</taxon>
        <taxon>Streptosporangiaceae</taxon>
        <taxon>Nonomuraea</taxon>
    </lineage>
</organism>
<feature type="region of interest" description="Disordered" evidence="3">
    <location>
        <begin position="120"/>
        <end position="140"/>
    </location>
</feature>
<name>A0ABX1B9Z8_9ACTN</name>
<evidence type="ECO:0000256" key="3">
    <source>
        <dbReference type="SAM" id="MobiDB-lite"/>
    </source>
</evidence>
<evidence type="ECO:0000313" key="6">
    <source>
        <dbReference type="Proteomes" id="UP000696294"/>
    </source>
</evidence>
<dbReference type="Proteomes" id="UP000696294">
    <property type="component" value="Unassembled WGS sequence"/>
</dbReference>
<dbReference type="PANTHER" id="PTHR33495">
    <property type="entry name" value="ANTI-SIGMA FACTOR ANTAGONIST TM_1081-RELATED-RELATED"/>
    <property type="match status" value="1"/>
</dbReference>
<evidence type="ECO:0000259" key="4">
    <source>
        <dbReference type="PROSITE" id="PS50801"/>
    </source>
</evidence>
<dbReference type="Gene3D" id="3.30.750.24">
    <property type="entry name" value="STAS domain"/>
    <property type="match status" value="1"/>
</dbReference>
<keyword evidence="6" id="KW-1185">Reference proteome</keyword>
<evidence type="ECO:0000256" key="2">
    <source>
        <dbReference type="RuleBase" id="RU003749"/>
    </source>
</evidence>
<protein>
    <recommendedName>
        <fullName evidence="2">Anti-sigma factor antagonist</fullName>
    </recommendedName>
</protein>
<gene>
    <name evidence="5" type="ORF">HCN51_24605</name>
</gene>
<evidence type="ECO:0000313" key="5">
    <source>
        <dbReference type="EMBL" id="NJP92596.1"/>
    </source>
</evidence>
<dbReference type="RefSeq" id="WP_168011903.1">
    <property type="nucleotide sequence ID" value="NZ_JAATEP010000017.1"/>
</dbReference>
<comment type="caution">
    <text evidence="5">The sequence shown here is derived from an EMBL/GenBank/DDBJ whole genome shotgun (WGS) entry which is preliminary data.</text>
</comment>
<accession>A0ABX1B9Z8</accession>
<dbReference type="CDD" id="cd07043">
    <property type="entry name" value="STAS_anti-anti-sigma_factors"/>
    <property type="match status" value="1"/>
</dbReference>
<dbReference type="EMBL" id="JAATEP010000017">
    <property type="protein sequence ID" value="NJP92596.1"/>
    <property type="molecule type" value="Genomic_DNA"/>
</dbReference>
<dbReference type="Pfam" id="PF01740">
    <property type="entry name" value="STAS"/>
    <property type="match status" value="1"/>
</dbReference>
<dbReference type="PROSITE" id="PS50801">
    <property type="entry name" value="STAS"/>
    <property type="match status" value="1"/>
</dbReference>
<dbReference type="InterPro" id="IPR002645">
    <property type="entry name" value="STAS_dom"/>
</dbReference>
<dbReference type="NCBIfam" id="TIGR00377">
    <property type="entry name" value="ant_ant_sig"/>
    <property type="match status" value="1"/>
</dbReference>
<comment type="similarity">
    <text evidence="1 2">Belongs to the anti-sigma-factor antagonist family.</text>
</comment>
<dbReference type="SUPFAM" id="SSF52091">
    <property type="entry name" value="SpoIIaa-like"/>
    <property type="match status" value="1"/>
</dbReference>
<dbReference type="InterPro" id="IPR003658">
    <property type="entry name" value="Anti-sigma_ant"/>
</dbReference>
<dbReference type="InterPro" id="IPR036513">
    <property type="entry name" value="STAS_dom_sf"/>
</dbReference>
<dbReference type="PANTHER" id="PTHR33495:SF2">
    <property type="entry name" value="ANTI-SIGMA FACTOR ANTAGONIST TM_1081-RELATED"/>
    <property type="match status" value="1"/>
</dbReference>
<reference evidence="5 6" key="1">
    <citation type="submission" date="2020-03" db="EMBL/GenBank/DDBJ databases">
        <title>WGS of actinomycetes isolated from Thailand.</title>
        <authorList>
            <person name="Thawai C."/>
        </authorList>
    </citation>
    <scope>NUCLEOTIDE SEQUENCE [LARGE SCALE GENOMIC DNA]</scope>
    <source>
        <strain evidence="5 6">FMUSA5-5</strain>
    </source>
</reference>
<proteinExistence type="inferred from homology"/>
<evidence type="ECO:0000256" key="1">
    <source>
        <dbReference type="ARBA" id="ARBA00009013"/>
    </source>
</evidence>
<sequence>MPALRMHTSHHADATVITVAGEIDLASAPALHRFIAETHQTPAAHLVLDLAEVPFMDSMGLRVLLEAYTAAEQHGGAVHLAAVQRAPARLLQLTRLHERFRLHASTQLALAAIATASATTPSGAVDGGALRGPRGATDPS</sequence>